<reference evidence="1" key="2">
    <citation type="submission" date="2020-11" db="EMBL/GenBank/DDBJ databases">
        <authorList>
            <person name="McCartney M.A."/>
            <person name="Auch B."/>
            <person name="Kono T."/>
            <person name="Mallez S."/>
            <person name="Becker A."/>
            <person name="Gohl D.M."/>
            <person name="Silverstein K.A.T."/>
            <person name="Koren S."/>
            <person name="Bechman K.B."/>
            <person name="Herman A."/>
            <person name="Abrahante J.E."/>
            <person name="Garbe J."/>
        </authorList>
    </citation>
    <scope>NUCLEOTIDE SEQUENCE</scope>
    <source>
        <strain evidence="1">Duluth1</strain>
        <tissue evidence="1">Whole animal</tissue>
    </source>
</reference>
<dbReference type="Proteomes" id="UP000828390">
    <property type="component" value="Unassembled WGS sequence"/>
</dbReference>
<comment type="caution">
    <text evidence="1">The sequence shown here is derived from an EMBL/GenBank/DDBJ whole genome shotgun (WGS) entry which is preliminary data.</text>
</comment>
<sequence length="52" mass="5651">MGTSTKKTNSSANCSVNYYCREITLNIKIKISGINRDTSTISGILRKKAVIG</sequence>
<dbReference type="AlphaFoldDB" id="A0A9D3Y3T5"/>
<keyword evidence="2" id="KW-1185">Reference proteome</keyword>
<proteinExistence type="predicted"/>
<evidence type="ECO:0000313" key="1">
    <source>
        <dbReference type="EMBL" id="KAH3693218.1"/>
    </source>
</evidence>
<reference evidence="1" key="1">
    <citation type="journal article" date="2019" name="bioRxiv">
        <title>The Genome of the Zebra Mussel, Dreissena polymorpha: A Resource for Invasive Species Research.</title>
        <authorList>
            <person name="McCartney M.A."/>
            <person name="Auch B."/>
            <person name="Kono T."/>
            <person name="Mallez S."/>
            <person name="Zhang Y."/>
            <person name="Obille A."/>
            <person name="Becker A."/>
            <person name="Abrahante J.E."/>
            <person name="Garbe J."/>
            <person name="Badalamenti J.P."/>
            <person name="Herman A."/>
            <person name="Mangelson H."/>
            <person name="Liachko I."/>
            <person name="Sullivan S."/>
            <person name="Sone E.D."/>
            <person name="Koren S."/>
            <person name="Silverstein K.A.T."/>
            <person name="Beckman K.B."/>
            <person name="Gohl D.M."/>
        </authorList>
    </citation>
    <scope>NUCLEOTIDE SEQUENCE</scope>
    <source>
        <strain evidence="1">Duluth1</strain>
        <tissue evidence="1">Whole animal</tissue>
    </source>
</reference>
<protein>
    <submittedName>
        <fullName evidence="1">Uncharacterized protein</fullName>
    </submittedName>
</protein>
<name>A0A9D3Y3T5_DREPO</name>
<accession>A0A9D3Y3T5</accession>
<dbReference type="EMBL" id="JAIWYP010000017">
    <property type="protein sequence ID" value="KAH3693218.1"/>
    <property type="molecule type" value="Genomic_DNA"/>
</dbReference>
<evidence type="ECO:0000313" key="2">
    <source>
        <dbReference type="Proteomes" id="UP000828390"/>
    </source>
</evidence>
<gene>
    <name evidence="1" type="ORF">DPMN_192620</name>
</gene>
<organism evidence="1 2">
    <name type="scientific">Dreissena polymorpha</name>
    <name type="common">Zebra mussel</name>
    <name type="synonym">Mytilus polymorpha</name>
    <dbReference type="NCBI Taxonomy" id="45954"/>
    <lineage>
        <taxon>Eukaryota</taxon>
        <taxon>Metazoa</taxon>
        <taxon>Spiralia</taxon>
        <taxon>Lophotrochozoa</taxon>
        <taxon>Mollusca</taxon>
        <taxon>Bivalvia</taxon>
        <taxon>Autobranchia</taxon>
        <taxon>Heteroconchia</taxon>
        <taxon>Euheterodonta</taxon>
        <taxon>Imparidentia</taxon>
        <taxon>Neoheterodontei</taxon>
        <taxon>Myida</taxon>
        <taxon>Dreissenoidea</taxon>
        <taxon>Dreissenidae</taxon>
        <taxon>Dreissena</taxon>
    </lineage>
</organism>